<dbReference type="RefSeq" id="WP_188157931.1">
    <property type="nucleotide sequence ID" value="NZ_BMGH01000001.1"/>
</dbReference>
<accession>A0A8J2Y895</accession>
<sequence>MKLTEPQAEAAKQTLGADPIPEDHPVAVQLSQTFGEHSFYLDNNGLLVFEPTKEDPAKAGLFLIAAWTDEDKKELGGIQPQPTNIVLDLENPQAPEAPQPNGAA</sequence>
<keyword evidence="3" id="KW-1185">Reference proteome</keyword>
<comment type="caution">
    <text evidence="2">The sequence shown here is derived from an EMBL/GenBank/DDBJ whole genome shotgun (WGS) entry which is preliminary data.</text>
</comment>
<protein>
    <submittedName>
        <fullName evidence="2">Uncharacterized protein</fullName>
    </submittedName>
</protein>
<dbReference type="Proteomes" id="UP000613582">
    <property type="component" value="Unassembled WGS sequence"/>
</dbReference>
<dbReference type="AlphaFoldDB" id="A0A8J2Y895"/>
<name>A0A8J2Y895_9PROT</name>
<reference evidence="2" key="2">
    <citation type="submission" date="2020-09" db="EMBL/GenBank/DDBJ databases">
        <authorList>
            <person name="Sun Q."/>
            <person name="Zhou Y."/>
        </authorList>
    </citation>
    <scope>NUCLEOTIDE SEQUENCE</scope>
    <source>
        <strain evidence="2">CGMCC 1.12921</strain>
    </source>
</reference>
<dbReference type="EMBL" id="BMGH01000001">
    <property type="protein sequence ID" value="GGD16629.1"/>
    <property type="molecule type" value="Genomic_DNA"/>
</dbReference>
<evidence type="ECO:0000313" key="3">
    <source>
        <dbReference type="Proteomes" id="UP000613582"/>
    </source>
</evidence>
<reference evidence="2" key="1">
    <citation type="journal article" date="2014" name="Int. J. Syst. Evol. Microbiol.">
        <title>Complete genome sequence of Corynebacterium casei LMG S-19264T (=DSM 44701T), isolated from a smear-ripened cheese.</title>
        <authorList>
            <consortium name="US DOE Joint Genome Institute (JGI-PGF)"/>
            <person name="Walter F."/>
            <person name="Albersmeier A."/>
            <person name="Kalinowski J."/>
            <person name="Ruckert C."/>
        </authorList>
    </citation>
    <scope>NUCLEOTIDE SEQUENCE</scope>
    <source>
        <strain evidence="2">CGMCC 1.12921</strain>
    </source>
</reference>
<gene>
    <name evidence="2" type="ORF">GCM10011342_26770</name>
</gene>
<feature type="region of interest" description="Disordered" evidence="1">
    <location>
        <begin position="1"/>
        <end position="23"/>
    </location>
</feature>
<proteinExistence type="predicted"/>
<organism evidence="2 3">
    <name type="scientific">Aquisalinus flavus</name>
    <dbReference type="NCBI Taxonomy" id="1526572"/>
    <lineage>
        <taxon>Bacteria</taxon>
        <taxon>Pseudomonadati</taxon>
        <taxon>Pseudomonadota</taxon>
        <taxon>Alphaproteobacteria</taxon>
        <taxon>Parvularculales</taxon>
        <taxon>Parvularculaceae</taxon>
        <taxon>Aquisalinus</taxon>
    </lineage>
</organism>
<evidence type="ECO:0000256" key="1">
    <source>
        <dbReference type="SAM" id="MobiDB-lite"/>
    </source>
</evidence>
<evidence type="ECO:0000313" key="2">
    <source>
        <dbReference type="EMBL" id="GGD16629.1"/>
    </source>
</evidence>